<keyword evidence="2" id="KW-1185">Reference proteome</keyword>
<accession>A0ACC2K722</accession>
<organism evidence="1 2">
    <name type="scientific">Persea americana</name>
    <name type="common">Avocado</name>
    <dbReference type="NCBI Taxonomy" id="3435"/>
    <lineage>
        <taxon>Eukaryota</taxon>
        <taxon>Viridiplantae</taxon>
        <taxon>Streptophyta</taxon>
        <taxon>Embryophyta</taxon>
        <taxon>Tracheophyta</taxon>
        <taxon>Spermatophyta</taxon>
        <taxon>Magnoliopsida</taxon>
        <taxon>Magnoliidae</taxon>
        <taxon>Laurales</taxon>
        <taxon>Lauraceae</taxon>
        <taxon>Persea</taxon>
    </lineage>
</organism>
<dbReference type="EMBL" id="CM056812">
    <property type="protein sequence ID" value="KAJ8616921.1"/>
    <property type="molecule type" value="Genomic_DNA"/>
</dbReference>
<comment type="caution">
    <text evidence="1">The sequence shown here is derived from an EMBL/GenBank/DDBJ whole genome shotgun (WGS) entry which is preliminary data.</text>
</comment>
<sequence>MKPNSILGLSHGFLLGHLQSMGLDFPKNISVIAVCPKGMGPSVRRLYVQGKEINGAGINASFAVHQVYFLQYQPLFCESDCMDILYECYEDVACGSEIRSVVLAGRRFYEKDGLPAFPMGKIDQTRMWKVGERVRATRPEGDLGPLHPFTAGVYMALMMAQIEVLRKKGHSYSEIINESVIESVDSLNPFMHARGVSFMVDNCSTTARLGSRKWAPRFDYILTQQALVSVDKNAPINQDLLSNFFSDPVHGAIQVCAELRPTVDISVPQDADFVRPELRQPSD</sequence>
<reference evidence="1 2" key="1">
    <citation type="journal article" date="2022" name="Hortic Res">
        <title>A haplotype resolved chromosomal level avocado genome allows analysis of novel avocado genes.</title>
        <authorList>
            <person name="Nath O."/>
            <person name="Fletcher S.J."/>
            <person name="Hayward A."/>
            <person name="Shaw L.M."/>
            <person name="Masouleh A.K."/>
            <person name="Furtado A."/>
            <person name="Henry R.J."/>
            <person name="Mitter N."/>
        </authorList>
    </citation>
    <scope>NUCLEOTIDE SEQUENCE [LARGE SCALE GENOMIC DNA]</scope>
    <source>
        <strain evidence="2">cv. Hass</strain>
    </source>
</reference>
<evidence type="ECO:0000313" key="2">
    <source>
        <dbReference type="Proteomes" id="UP001234297"/>
    </source>
</evidence>
<evidence type="ECO:0000313" key="1">
    <source>
        <dbReference type="EMBL" id="KAJ8616921.1"/>
    </source>
</evidence>
<dbReference type="Proteomes" id="UP001234297">
    <property type="component" value="Chromosome 4"/>
</dbReference>
<protein>
    <submittedName>
        <fullName evidence="1">Uncharacterized protein</fullName>
    </submittedName>
</protein>
<name>A0ACC2K722_PERAE</name>
<proteinExistence type="predicted"/>
<gene>
    <name evidence="1" type="ORF">MRB53_013107</name>
</gene>